<evidence type="ECO:0000256" key="2">
    <source>
        <dbReference type="ARBA" id="ARBA00011245"/>
    </source>
</evidence>
<dbReference type="Proteomes" id="UP000547458">
    <property type="component" value="Unassembled WGS sequence"/>
</dbReference>
<keyword evidence="7" id="KW-1015">Disulfide bond</keyword>
<dbReference type="InterPro" id="IPR000866">
    <property type="entry name" value="AhpC/TSA"/>
</dbReference>
<evidence type="ECO:0000259" key="14">
    <source>
        <dbReference type="PROSITE" id="PS51352"/>
    </source>
</evidence>
<dbReference type="PIRSF" id="PIRSF000239">
    <property type="entry name" value="AHPC"/>
    <property type="match status" value="1"/>
</dbReference>
<evidence type="ECO:0000256" key="10">
    <source>
        <dbReference type="ARBA" id="ARBA00038489"/>
    </source>
</evidence>
<keyword evidence="6 15" id="KW-0560">Oxidoreductase</keyword>
<proteinExistence type="inferred from homology"/>
<dbReference type="PROSITE" id="PS51352">
    <property type="entry name" value="THIOREDOXIN_2"/>
    <property type="match status" value="1"/>
</dbReference>
<evidence type="ECO:0000313" key="16">
    <source>
        <dbReference type="Proteomes" id="UP000547458"/>
    </source>
</evidence>
<gene>
    <name evidence="15" type="ORF">BJ994_002971</name>
</gene>
<evidence type="ECO:0000256" key="1">
    <source>
        <dbReference type="ARBA" id="ARBA00003330"/>
    </source>
</evidence>
<dbReference type="GO" id="GO:0034599">
    <property type="term" value="P:cellular response to oxidative stress"/>
    <property type="evidence" value="ECO:0007669"/>
    <property type="project" value="TreeGrafter"/>
</dbReference>
<reference evidence="15 16" key="1">
    <citation type="submission" date="2020-03" db="EMBL/GenBank/DDBJ databases">
        <title>Sequencing the genomes of 1000 actinobacteria strains.</title>
        <authorList>
            <person name="Klenk H.-P."/>
        </authorList>
    </citation>
    <scope>NUCLEOTIDE SEQUENCE [LARGE SCALE GENOMIC DNA]</scope>
    <source>
        <strain evidence="15 16">DSM 16403</strain>
    </source>
</reference>
<comment type="function">
    <text evidence="1">Thiol-specific peroxidase that catalyzes the reduction of hydrogen peroxide and organic hydroperoxides to water and alcohols, respectively. Plays a role in cell protection against oxidative stress by detoxifying peroxides and as sensor of hydrogen peroxide-mediated signaling events.</text>
</comment>
<accession>A0A846RWC8</accession>
<dbReference type="PANTHER" id="PTHR42801:SF4">
    <property type="entry name" value="AHPC_TSA FAMILY PROTEIN"/>
    <property type="match status" value="1"/>
</dbReference>
<evidence type="ECO:0000256" key="8">
    <source>
        <dbReference type="ARBA" id="ARBA00023284"/>
    </source>
</evidence>
<evidence type="ECO:0000256" key="13">
    <source>
        <dbReference type="PIRSR" id="PIRSR000239-1"/>
    </source>
</evidence>
<evidence type="ECO:0000256" key="4">
    <source>
        <dbReference type="ARBA" id="ARBA00022559"/>
    </source>
</evidence>
<dbReference type="GO" id="GO:0008379">
    <property type="term" value="F:thioredoxin peroxidase activity"/>
    <property type="evidence" value="ECO:0007669"/>
    <property type="project" value="TreeGrafter"/>
</dbReference>
<dbReference type="Pfam" id="PF00578">
    <property type="entry name" value="AhpC-TSA"/>
    <property type="match status" value="1"/>
</dbReference>
<sequence length="154" mass="16132">MSLATGDTAPSFTLPDAYGQPMSLSEFRGRSVVVYFYPKAETPGCTTEACDFRDNLASLQGAGFSVIGISPDTPGELASFSSNHGLPYPLLSDADNAVAKAWGAYGEKQVNGSTVVGIIRSTVVVDPDGNVQQAEYGVDAKGHVSRLREQLGVA</sequence>
<dbReference type="SUPFAM" id="SSF52833">
    <property type="entry name" value="Thioredoxin-like"/>
    <property type="match status" value="1"/>
</dbReference>
<evidence type="ECO:0000256" key="3">
    <source>
        <dbReference type="ARBA" id="ARBA00013017"/>
    </source>
</evidence>
<dbReference type="CDD" id="cd03017">
    <property type="entry name" value="PRX_BCP"/>
    <property type="match status" value="1"/>
</dbReference>
<comment type="catalytic activity">
    <reaction evidence="12">
        <text>a hydroperoxide + [thioredoxin]-dithiol = an alcohol + [thioredoxin]-disulfide + H2O</text>
        <dbReference type="Rhea" id="RHEA:62620"/>
        <dbReference type="Rhea" id="RHEA-COMP:10698"/>
        <dbReference type="Rhea" id="RHEA-COMP:10700"/>
        <dbReference type="ChEBI" id="CHEBI:15377"/>
        <dbReference type="ChEBI" id="CHEBI:29950"/>
        <dbReference type="ChEBI" id="CHEBI:30879"/>
        <dbReference type="ChEBI" id="CHEBI:35924"/>
        <dbReference type="ChEBI" id="CHEBI:50058"/>
        <dbReference type="EC" id="1.11.1.24"/>
    </reaction>
</comment>
<dbReference type="FunFam" id="3.40.30.10:FF:000007">
    <property type="entry name" value="Thioredoxin-dependent thiol peroxidase"/>
    <property type="match status" value="1"/>
</dbReference>
<comment type="subunit">
    <text evidence="2">Monomer.</text>
</comment>
<name>A0A846RWC8_9MICC</name>
<keyword evidence="8" id="KW-0676">Redox-active center</keyword>
<keyword evidence="16" id="KW-1185">Reference proteome</keyword>
<dbReference type="GO" id="GO:0045454">
    <property type="term" value="P:cell redox homeostasis"/>
    <property type="evidence" value="ECO:0007669"/>
    <property type="project" value="TreeGrafter"/>
</dbReference>
<feature type="domain" description="Thioredoxin" evidence="14">
    <location>
        <begin position="3"/>
        <end position="154"/>
    </location>
</feature>
<evidence type="ECO:0000256" key="12">
    <source>
        <dbReference type="ARBA" id="ARBA00049091"/>
    </source>
</evidence>
<dbReference type="InterPro" id="IPR013766">
    <property type="entry name" value="Thioredoxin_domain"/>
</dbReference>
<protein>
    <recommendedName>
        <fullName evidence="3">thioredoxin-dependent peroxiredoxin</fullName>
        <ecNumber evidence="3">1.11.1.24</ecNumber>
    </recommendedName>
    <alternativeName>
        <fullName evidence="11">Bacterioferritin comigratory protein</fullName>
    </alternativeName>
    <alternativeName>
        <fullName evidence="9">Thioredoxin peroxidase</fullName>
    </alternativeName>
</protein>
<dbReference type="EMBL" id="JAATJL010000001">
    <property type="protein sequence ID" value="NJC23895.1"/>
    <property type="molecule type" value="Genomic_DNA"/>
</dbReference>
<evidence type="ECO:0000256" key="7">
    <source>
        <dbReference type="ARBA" id="ARBA00023157"/>
    </source>
</evidence>
<dbReference type="InterPro" id="IPR036249">
    <property type="entry name" value="Thioredoxin-like_sf"/>
</dbReference>
<dbReference type="PANTHER" id="PTHR42801">
    <property type="entry name" value="THIOREDOXIN-DEPENDENT PEROXIDE REDUCTASE"/>
    <property type="match status" value="1"/>
</dbReference>
<dbReference type="AlphaFoldDB" id="A0A846RWC8"/>
<feature type="active site" description="Cysteine sulfenic acid (-SOH) intermediate; for peroxidase activity" evidence="13">
    <location>
        <position position="45"/>
    </location>
</feature>
<dbReference type="EC" id="1.11.1.24" evidence="3"/>
<evidence type="ECO:0000256" key="11">
    <source>
        <dbReference type="ARBA" id="ARBA00041373"/>
    </source>
</evidence>
<evidence type="ECO:0000256" key="6">
    <source>
        <dbReference type="ARBA" id="ARBA00023002"/>
    </source>
</evidence>
<dbReference type="GO" id="GO:0005737">
    <property type="term" value="C:cytoplasm"/>
    <property type="evidence" value="ECO:0007669"/>
    <property type="project" value="TreeGrafter"/>
</dbReference>
<dbReference type="InterPro" id="IPR050924">
    <property type="entry name" value="Peroxiredoxin_BCP/PrxQ"/>
</dbReference>
<dbReference type="RefSeq" id="WP_167995212.1">
    <property type="nucleotide sequence ID" value="NZ_JAATJL010000001.1"/>
</dbReference>
<keyword evidence="5" id="KW-0049">Antioxidant</keyword>
<dbReference type="Gene3D" id="3.40.30.10">
    <property type="entry name" value="Glutaredoxin"/>
    <property type="match status" value="1"/>
</dbReference>
<evidence type="ECO:0000256" key="9">
    <source>
        <dbReference type="ARBA" id="ARBA00032824"/>
    </source>
</evidence>
<organism evidence="15 16">
    <name type="scientific">Arthrobacter pigmenti</name>
    <dbReference type="NCBI Taxonomy" id="271432"/>
    <lineage>
        <taxon>Bacteria</taxon>
        <taxon>Bacillati</taxon>
        <taxon>Actinomycetota</taxon>
        <taxon>Actinomycetes</taxon>
        <taxon>Micrococcales</taxon>
        <taxon>Micrococcaceae</taxon>
        <taxon>Arthrobacter</taxon>
    </lineage>
</organism>
<dbReference type="InterPro" id="IPR024706">
    <property type="entry name" value="Peroxiredoxin_AhpC-typ"/>
</dbReference>
<comment type="similarity">
    <text evidence="10">Belongs to the peroxiredoxin family. BCP/PrxQ subfamily.</text>
</comment>
<evidence type="ECO:0000313" key="15">
    <source>
        <dbReference type="EMBL" id="NJC23895.1"/>
    </source>
</evidence>
<comment type="caution">
    <text evidence="15">The sequence shown here is derived from an EMBL/GenBank/DDBJ whole genome shotgun (WGS) entry which is preliminary data.</text>
</comment>
<evidence type="ECO:0000256" key="5">
    <source>
        <dbReference type="ARBA" id="ARBA00022862"/>
    </source>
</evidence>
<dbReference type="NCBIfam" id="NF006960">
    <property type="entry name" value="PRK09437.1"/>
    <property type="match status" value="1"/>
</dbReference>
<keyword evidence="4 15" id="KW-0575">Peroxidase</keyword>